<feature type="domain" description="Polysaccharide export protein N-terminal" evidence="2">
    <location>
        <begin position="70"/>
        <end position="163"/>
    </location>
</feature>
<reference evidence="4" key="1">
    <citation type="submission" date="2016-10" db="EMBL/GenBank/DDBJ databases">
        <authorList>
            <person name="Varghese N."/>
            <person name="Submissions S."/>
        </authorList>
    </citation>
    <scope>NUCLEOTIDE SEQUENCE [LARGE SCALE GENOMIC DNA]</scope>
    <source>
        <strain evidence="4">DSM 26348</strain>
    </source>
</reference>
<dbReference type="PROSITE" id="PS51257">
    <property type="entry name" value="PROKAR_LIPOPROTEIN"/>
    <property type="match status" value="1"/>
</dbReference>
<evidence type="ECO:0000259" key="2">
    <source>
        <dbReference type="Pfam" id="PF02563"/>
    </source>
</evidence>
<dbReference type="OrthoDB" id="233929at2"/>
<dbReference type="InterPro" id="IPR003715">
    <property type="entry name" value="Poly_export_N"/>
</dbReference>
<keyword evidence="1" id="KW-0732">Signal</keyword>
<dbReference type="Pfam" id="PF02563">
    <property type="entry name" value="Poly_export"/>
    <property type="match status" value="1"/>
</dbReference>
<dbReference type="AlphaFoldDB" id="A0A1I3DDS3"/>
<dbReference type="Gene3D" id="3.30.1950.10">
    <property type="entry name" value="wza like domain"/>
    <property type="match status" value="1"/>
</dbReference>
<proteinExistence type="predicted"/>
<dbReference type="EMBL" id="FOQD01000003">
    <property type="protein sequence ID" value="SFH84621.1"/>
    <property type="molecule type" value="Genomic_DNA"/>
</dbReference>
<dbReference type="GO" id="GO:0015159">
    <property type="term" value="F:polysaccharide transmembrane transporter activity"/>
    <property type="evidence" value="ECO:0007669"/>
    <property type="project" value="InterPro"/>
</dbReference>
<dbReference type="RefSeq" id="WP_092048208.1">
    <property type="nucleotide sequence ID" value="NZ_FOQD01000003.1"/>
</dbReference>
<evidence type="ECO:0000313" key="3">
    <source>
        <dbReference type="EMBL" id="SFH84621.1"/>
    </source>
</evidence>
<evidence type="ECO:0000256" key="1">
    <source>
        <dbReference type="ARBA" id="ARBA00022729"/>
    </source>
</evidence>
<dbReference type="STRING" id="1576369.SAMN05421753_103187"/>
<evidence type="ECO:0000313" key="4">
    <source>
        <dbReference type="Proteomes" id="UP000199518"/>
    </source>
</evidence>
<dbReference type="Proteomes" id="UP000199518">
    <property type="component" value="Unassembled WGS sequence"/>
</dbReference>
<name>A0A1I3DDS3_9PLAN</name>
<gene>
    <name evidence="3" type="ORF">SAMN05421753_103187</name>
</gene>
<dbReference type="PANTHER" id="PTHR33619">
    <property type="entry name" value="POLYSACCHARIDE EXPORT PROTEIN GFCE-RELATED"/>
    <property type="match status" value="1"/>
</dbReference>
<dbReference type="PANTHER" id="PTHR33619:SF3">
    <property type="entry name" value="POLYSACCHARIDE EXPORT PROTEIN GFCE-RELATED"/>
    <property type="match status" value="1"/>
</dbReference>
<sequence length="439" mass="47560">MTDRFQNNRLQLLGLGALLMWGTLAASGCAYHCISCAKDAIPAARLDRCLFGSPKEAKVPILFSALGQERPDAYRVGPGDTLAVFVYGVLPPSVDETPVLSQYQTLNQRYYPPHGSIVHPSTGLPMTIGDDGTLELPLLGRIPMEGLTLQEVSDKIRKLYLDAAVIAAGRERISVSIITQRCHRIMVLRQDSPSPAVTITNPQTVDQVHRGSGEVIDLPAYENDVLHAMAATGGLPGTDGVREIWVLRNCAIAGTAGITESKIEEMVDRYEHGAECGPSVIRIPLYVYPGESLPFSPKDVILNAGDVVYIPRRLEYFYTGGLLNGAKIPLPADEDLDILEAIALATNSSGGPLGTSGAALANGTPGFVVHPSRVIIVRKLCDGSQISIRVDLDRAVDDEKERVLIQPDDLVMLYFKPTEGISNTALNFFNWNFQAPIVF</sequence>
<keyword evidence="4" id="KW-1185">Reference proteome</keyword>
<organism evidence="3 4">
    <name type="scientific">Planctomicrobium piriforme</name>
    <dbReference type="NCBI Taxonomy" id="1576369"/>
    <lineage>
        <taxon>Bacteria</taxon>
        <taxon>Pseudomonadati</taxon>
        <taxon>Planctomycetota</taxon>
        <taxon>Planctomycetia</taxon>
        <taxon>Planctomycetales</taxon>
        <taxon>Planctomycetaceae</taxon>
        <taxon>Planctomicrobium</taxon>
    </lineage>
</organism>
<protein>
    <submittedName>
        <fullName evidence="3">Polysaccharide biosynthesis/export protein</fullName>
    </submittedName>
</protein>
<dbReference type="InterPro" id="IPR049712">
    <property type="entry name" value="Poly_export"/>
</dbReference>
<accession>A0A1I3DDS3</accession>